<dbReference type="AlphaFoldDB" id="A0A2Z4GGW4"/>
<dbReference type="PANTHER" id="PTHR41247">
    <property type="entry name" value="HTH-TYPE TRANSCRIPTIONAL REPRESSOR YCNK"/>
    <property type="match status" value="1"/>
</dbReference>
<accession>A0A2Z4GGW4</accession>
<dbReference type="PROSITE" id="PS51257">
    <property type="entry name" value="PROKAR_LIPOPROTEIN"/>
    <property type="match status" value="1"/>
</dbReference>
<reference evidence="1 2" key="1">
    <citation type="submission" date="2018-05" db="EMBL/GenBank/DDBJ databases">
        <title>Complete genome sequence of Arcticibacterium luteifluviistationis SM1504T, a cytophagaceae bacterium isolated from Arctic surface seawater.</title>
        <authorList>
            <person name="Li Y."/>
            <person name="Qin Q.-L."/>
        </authorList>
    </citation>
    <scope>NUCLEOTIDE SEQUENCE [LARGE SCALE GENOMIC DNA]</scope>
    <source>
        <strain evidence="1 2">SM1504</strain>
    </source>
</reference>
<dbReference type="PANTHER" id="PTHR41247:SF1">
    <property type="entry name" value="HTH-TYPE TRANSCRIPTIONAL REPRESSOR YCNK"/>
    <property type="match status" value="1"/>
</dbReference>
<dbReference type="EMBL" id="CP029480">
    <property type="protein sequence ID" value="AWW00044.1"/>
    <property type="molecule type" value="Genomic_DNA"/>
</dbReference>
<sequence>MRNLLSIILAVFLISCAIEPQEISYGKDACHSCKMNIVDQQHAAEIVSKKGKVYKYDSIECMIRDNKNNQPEEIAMYLVMDYNKPNTFLNASEATFLISNNIPSPMGGFLSALSSEVEAEKLQSQHDGSLHNWEEIQKQF</sequence>
<dbReference type="Proteomes" id="UP000249873">
    <property type="component" value="Chromosome"/>
</dbReference>
<gene>
    <name evidence="1" type="ORF">DJ013_18460</name>
</gene>
<keyword evidence="2" id="KW-1185">Reference proteome</keyword>
<evidence type="ECO:0000313" key="1">
    <source>
        <dbReference type="EMBL" id="AWW00044.1"/>
    </source>
</evidence>
<dbReference type="InterPro" id="IPR008719">
    <property type="entry name" value="N2O_reductase_NosL"/>
</dbReference>
<proteinExistence type="predicted"/>
<dbReference type="SUPFAM" id="SSF160387">
    <property type="entry name" value="NosL/MerB-like"/>
    <property type="match status" value="1"/>
</dbReference>
<name>A0A2Z4GGW4_9BACT</name>
<evidence type="ECO:0000313" key="2">
    <source>
        <dbReference type="Proteomes" id="UP000249873"/>
    </source>
</evidence>
<dbReference type="RefSeq" id="WP_111373411.1">
    <property type="nucleotide sequence ID" value="NZ_CP029480.1"/>
</dbReference>
<dbReference type="Pfam" id="PF05573">
    <property type="entry name" value="NosL"/>
    <property type="match status" value="1"/>
</dbReference>
<dbReference type="KEGG" id="als:DJ013_18460"/>
<protein>
    <submittedName>
        <fullName evidence="1">Uncharacterized protein</fullName>
    </submittedName>
</protein>
<dbReference type="OrthoDB" id="9792749at2"/>
<organism evidence="1 2">
    <name type="scientific">Arcticibacterium luteifluviistationis</name>
    <dbReference type="NCBI Taxonomy" id="1784714"/>
    <lineage>
        <taxon>Bacteria</taxon>
        <taxon>Pseudomonadati</taxon>
        <taxon>Bacteroidota</taxon>
        <taxon>Cytophagia</taxon>
        <taxon>Cytophagales</taxon>
        <taxon>Leadbetterellaceae</taxon>
        <taxon>Arcticibacterium</taxon>
    </lineage>
</organism>